<keyword evidence="4" id="KW-0021">Allosteric enzyme</keyword>
<comment type="pathway">
    <text evidence="2 13">Carbohydrate degradation; glycolysis; D-glyceraldehyde 3-phosphate and glycerone phosphate from D-glucose: step 3/4.</text>
</comment>
<evidence type="ECO:0000256" key="5">
    <source>
        <dbReference type="ARBA" id="ARBA00022679"/>
    </source>
</evidence>
<evidence type="ECO:0000256" key="6">
    <source>
        <dbReference type="ARBA" id="ARBA00022723"/>
    </source>
</evidence>
<evidence type="ECO:0000256" key="1">
    <source>
        <dbReference type="ARBA" id="ARBA00001946"/>
    </source>
</evidence>
<feature type="domain" description="Phosphofructokinase" evidence="14">
    <location>
        <begin position="1"/>
        <end position="290"/>
    </location>
</feature>
<dbReference type="Proteomes" id="UP000005207">
    <property type="component" value="Linkage group LG18"/>
</dbReference>
<organism evidence="15 16">
    <name type="scientific">Oreochromis niloticus</name>
    <name type="common">Nile tilapia</name>
    <name type="synonym">Tilapia nilotica</name>
    <dbReference type="NCBI Taxonomy" id="8128"/>
    <lineage>
        <taxon>Eukaryota</taxon>
        <taxon>Metazoa</taxon>
        <taxon>Chordata</taxon>
        <taxon>Craniata</taxon>
        <taxon>Vertebrata</taxon>
        <taxon>Euteleostomi</taxon>
        <taxon>Actinopterygii</taxon>
        <taxon>Neopterygii</taxon>
        <taxon>Teleostei</taxon>
        <taxon>Neoteleostei</taxon>
        <taxon>Acanthomorphata</taxon>
        <taxon>Ovalentaria</taxon>
        <taxon>Cichlomorphae</taxon>
        <taxon>Cichliformes</taxon>
        <taxon>Cichlidae</taxon>
        <taxon>African cichlids</taxon>
        <taxon>Pseudocrenilabrinae</taxon>
        <taxon>Oreochromini</taxon>
        <taxon>Oreochromis</taxon>
    </lineage>
</organism>
<dbReference type="Ensembl" id="ENSONIT00000080122.1">
    <property type="protein sequence ID" value="ENSONIP00000045500.1"/>
    <property type="gene ID" value="ENSONIG00000014930.2"/>
</dbReference>
<dbReference type="Gene3D" id="3.40.50.450">
    <property type="match status" value="2"/>
</dbReference>
<keyword evidence="11 13" id="KW-0324">Glycolysis</keyword>
<reference evidence="16" key="1">
    <citation type="submission" date="2012-01" db="EMBL/GenBank/DDBJ databases">
        <title>The Genome Sequence of Oreochromis niloticus (Nile Tilapia).</title>
        <authorList>
            <consortium name="Broad Institute Genome Assembly Team"/>
            <consortium name="Broad Institute Sequencing Platform"/>
            <person name="Di Palma F."/>
            <person name="Johnson J."/>
            <person name="Lander E.S."/>
            <person name="Lindblad-Toh K."/>
        </authorList>
    </citation>
    <scope>NUCLEOTIDE SEQUENCE [LARGE SCALE GENOMIC DNA]</scope>
</reference>
<dbReference type="PANTHER" id="PTHR13697">
    <property type="entry name" value="PHOSPHOFRUCTOKINASE"/>
    <property type="match status" value="1"/>
</dbReference>
<evidence type="ECO:0000256" key="11">
    <source>
        <dbReference type="ARBA" id="ARBA00023152"/>
    </source>
</evidence>
<evidence type="ECO:0000256" key="12">
    <source>
        <dbReference type="ARBA" id="ARBA00048070"/>
    </source>
</evidence>
<keyword evidence="5 13" id="KW-0808">Transferase</keyword>
<dbReference type="GO" id="GO:0016208">
    <property type="term" value="F:AMP binding"/>
    <property type="evidence" value="ECO:0007669"/>
    <property type="project" value="TreeGrafter"/>
</dbReference>
<dbReference type="GO" id="GO:0030388">
    <property type="term" value="P:fructose 1,6-bisphosphate metabolic process"/>
    <property type="evidence" value="ECO:0007669"/>
    <property type="project" value="TreeGrafter"/>
</dbReference>
<evidence type="ECO:0000313" key="16">
    <source>
        <dbReference type="Proteomes" id="UP000005207"/>
    </source>
</evidence>
<evidence type="ECO:0000313" key="15">
    <source>
        <dbReference type="Ensembl" id="ENSONIP00000045500.1"/>
    </source>
</evidence>
<evidence type="ECO:0000256" key="7">
    <source>
        <dbReference type="ARBA" id="ARBA00022741"/>
    </source>
</evidence>
<dbReference type="GeneTree" id="ENSGT00940000155002"/>
<gene>
    <name evidence="15" type="primary">PFKP</name>
    <name evidence="15" type="synonym">LOC100698324</name>
</gene>
<accession>A0A669CBF2</accession>
<dbReference type="PRINTS" id="PR00476">
    <property type="entry name" value="PHFRCTKINASE"/>
</dbReference>
<comment type="similarity">
    <text evidence="13">Belongs to the phosphofructokinase type A (PFKA) family. ATP-dependent PFK group I subfamily. Eukaryotic two domain clade "E" sub-subfamily.</text>
</comment>
<dbReference type="InterPro" id="IPR000023">
    <property type="entry name" value="Phosphofructokinase_dom"/>
</dbReference>
<dbReference type="GO" id="GO:0006002">
    <property type="term" value="P:fructose 6-phosphate metabolic process"/>
    <property type="evidence" value="ECO:0007669"/>
    <property type="project" value="InterPro"/>
</dbReference>
<keyword evidence="6" id="KW-0479">Metal-binding</keyword>
<dbReference type="UniPathway" id="UPA00109">
    <property type="reaction ID" value="UER00182"/>
</dbReference>
<protein>
    <recommendedName>
        <fullName evidence="13">6-phosphofructokinase</fullName>
        <ecNumber evidence="13">2.7.1.11</ecNumber>
    </recommendedName>
    <alternativeName>
        <fullName evidence="13">Phosphohexokinase</fullName>
    </alternativeName>
</protein>
<dbReference type="OMA" id="CKEFRSR"/>
<reference evidence="15" key="2">
    <citation type="submission" date="2025-08" db="UniProtKB">
        <authorList>
            <consortium name="Ensembl"/>
        </authorList>
    </citation>
    <scope>IDENTIFICATION</scope>
</reference>
<dbReference type="GO" id="GO:0005945">
    <property type="term" value="C:6-phosphofructokinase complex"/>
    <property type="evidence" value="ECO:0007669"/>
    <property type="project" value="TreeGrafter"/>
</dbReference>
<dbReference type="Gene3D" id="3.40.50.460">
    <property type="entry name" value="Phosphofructokinase domain"/>
    <property type="match status" value="2"/>
</dbReference>
<dbReference type="AlphaFoldDB" id="A0A669CBF2"/>
<name>A0A669CBF2_ORENI</name>
<comment type="cofactor">
    <cofactor evidence="1">
        <name>Mg(2+)</name>
        <dbReference type="ChEBI" id="CHEBI:18420"/>
    </cofactor>
</comment>
<evidence type="ECO:0000256" key="9">
    <source>
        <dbReference type="ARBA" id="ARBA00022840"/>
    </source>
</evidence>
<keyword evidence="3" id="KW-0963">Cytoplasm</keyword>
<dbReference type="FunFam" id="3.40.50.460:FF:000003">
    <property type="entry name" value="ATP-dependent 6-phosphofructokinase"/>
    <property type="match status" value="1"/>
</dbReference>
<keyword evidence="9 13" id="KW-0067">ATP-binding</keyword>
<dbReference type="NCBIfam" id="TIGR02478">
    <property type="entry name" value="6PF1K_euk"/>
    <property type="match status" value="1"/>
</dbReference>
<dbReference type="InterPro" id="IPR015912">
    <property type="entry name" value="Phosphofructokinase_CS"/>
</dbReference>
<dbReference type="FunFam" id="3.40.50.460:FF:000001">
    <property type="entry name" value="ATP-dependent 6-phosphofructokinase"/>
    <property type="match status" value="1"/>
</dbReference>
<evidence type="ECO:0000259" key="14">
    <source>
        <dbReference type="Pfam" id="PF00365"/>
    </source>
</evidence>
<evidence type="ECO:0000256" key="8">
    <source>
        <dbReference type="ARBA" id="ARBA00022777"/>
    </source>
</evidence>
<evidence type="ECO:0000256" key="13">
    <source>
        <dbReference type="PIRNR" id="PIRNR000533"/>
    </source>
</evidence>
<evidence type="ECO:0000256" key="4">
    <source>
        <dbReference type="ARBA" id="ARBA00022533"/>
    </source>
</evidence>
<dbReference type="GO" id="GO:0046872">
    <property type="term" value="F:metal ion binding"/>
    <property type="evidence" value="ECO:0007669"/>
    <property type="project" value="UniProtKB-KW"/>
</dbReference>
<feature type="domain" description="Phosphofructokinase" evidence="14">
    <location>
        <begin position="363"/>
        <end position="651"/>
    </location>
</feature>
<dbReference type="EC" id="2.7.1.11" evidence="13"/>
<evidence type="ECO:0000256" key="10">
    <source>
        <dbReference type="ARBA" id="ARBA00022842"/>
    </source>
</evidence>
<dbReference type="PROSITE" id="PS00433">
    <property type="entry name" value="PHOSPHOFRUCTOKINASE"/>
    <property type="match status" value="2"/>
</dbReference>
<evidence type="ECO:0000256" key="3">
    <source>
        <dbReference type="ARBA" id="ARBA00022490"/>
    </source>
</evidence>
<dbReference type="Pfam" id="PF00365">
    <property type="entry name" value="PFK"/>
    <property type="match status" value="2"/>
</dbReference>
<reference evidence="15" key="3">
    <citation type="submission" date="2025-09" db="UniProtKB">
        <authorList>
            <consortium name="Ensembl"/>
        </authorList>
    </citation>
    <scope>IDENTIFICATION</scope>
</reference>
<dbReference type="PANTHER" id="PTHR13697:SF53">
    <property type="entry name" value="ATP-DEPENDENT 6-PHOSPHOFRUCTOKINASE"/>
    <property type="match status" value="1"/>
</dbReference>
<comment type="catalytic activity">
    <reaction evidence="12 13">
        <text>beta-D-fructose 6-phosphate + ATP = beta-D-fructose 1,6-bisphosphate + ADP + H(+)</text>
        <dbReference type="Rhea" id="RHEA:16109"/>
        <dbReference type="ChEBI" id="CHEBI:15378"/>
        <dbReference type="ChEBI" id="CHEBI:30616"/>
        <dbReference type="ChEBI" id="CHEBI:32966"/>
        <dbReference type="ChEBI" id="CHEBI:57634"/>
        <dbReference type="ChEBI" id="CHEBI:456216"/>
        <dbReference type="EC" id="2.7.1.11"/>
    </reaction>
</comment>
<dbReference type="GO" id="GO:0061621">
    <property type="term" value="P:canonical glycolysis"/>
    <property type="evidence" value="ECO:0007669"/>
    <property type="project" value="TreeGrafter"/>
</dbReference>
<keyword evidence="8 13" id="KW-0418">Kinase</keyword>
<dbReference type="GO" id="GO:0048029">
    <property type="term" value="F:monosaccharide binding"/>
    <property type="evidence" value="ECO:0007669"/>
    <property type="project" value="TreeGrafter"/>
</dbReference>
<evidence type="ECO:0000256" key="2">
    <source>
        <dbReference type="ARBA" id="ARBA00004679"/>
    </source>
</evidence>
<proteinExistence type="inferred from homology"/>
<dbReference type="InterPro" id="IPR022953">
    <property type="entry name" value="ATP_PFK"/>
</dbReference>
<sequence>MNAAVRAVVRMGIYVGAKVYFIHEGYQGMVDGGDNIKEAKWESVSSMLQVGGTVIGSARCKDFRTHEGRLKAAHNLVQRDITNLCVIGGDGSLTGANLFREEWSSLLEELLQQGDSSQQEVFLHIVGMVGSIDNDFCGTDMTIGTDSALHRIIEVVDAIMTTAQSHQRTFVLEVMGRHCGYLALVSALACGADWVFIPEMPPEDGWEDNMCQKLSEIRSRGSRLNIIIVAEGATDRQGQHITSDFVKDLVVRRLGFDTRVTILGHVQRGGTPSAFDRILASRMGVEAVLALLEASANTPACVVSLVGNQAVRLPLMECVQMTQEVQKAMDEKKFDEAVRLRGRSFENNLSTYRLLSFRKSSFNVAVMNVGAPAAGMNAAVRSAVRVGITEGHKMFAVNDGFEGFYKGQIKEIKWGDVGGWTGQGGSLLGTKRTLPGKHLDKIAEQMRIHNINALLVVGGCWLSLLQAFESILQLYVARADYEEFCIPMCILPATISNNVPGTDLSLGADTSLNAIVETCDRIKQSASGTKRRVFIIETMGGYCGYLATVGGLAAGADTVYIYEEPFDIRDLQANVEHLTEKMKTSIQRGTGAQNCNENFTTDFIYQLYSEEGRGVFDCRKNILGHMQQGGAPSPFDRNFGTKIAAKAMQWITRTLKESYKGGKHINVTLDSSEDAEHLGVKLLCLSYKSVKNIRLFSTFSHRIPKEQWWLKLRPLMKILAKYKTSYDVSDSGQLEHVTRVRPKDSNTSTAI</sequence>
<keyword evidence="7 13" id="KW-0547">Nucleotide-binding</keyword>
<dbReference type="GO" id="GO:0042802">
    <property type="term" value="F:identical protein binding"/>
    <property type="evidence" value="ECO:0007669"/>
    <property type="project" value="TreeGrafter"/>
</dbReference>
<dbReference type="GO" id="GO:0003872">
    <property type="term" value="F:6-phosphofructokinase activity"/>
    <property type="evidence" value="ECO:0007669"/>
    <property type="project" value="UniProtKB-EC"/>
</dbReference>
<dbReference type="GO" id="GO:0016020">
    <property type="term" value="C:membrane"/>
    <property type="evidence" value="ECO:0007669"/>
    <property type="project" value="TreeGrafter"/>
</dbReference>
<dbReference type="FunFam" id="3.40.50.450:FF:000043">
    <property type="entry name" value="ATP-dependent 6-phosphofructokinase, platelet type"/>
    <property type="match status" value="1"/>
</dbReference>
<dbReference type="SUPFAM" id="SSF53784">
    <property type="entry name" value="Phosphofructokinase"/>
    <property type="match status" value="2"/>
</dbReference>
<dbReference type="GO" id="GO:0005524">
    <property type="term" value="F:ATP binding"/>
    <property type="evidence" value="ECO:0007669"/>
    <property type="project" value="UniProtKB-KW"/>
</dbReference>
<dbReference type="InterPro" id="IPR035966">
    <property type="entry name" value="PKF_sf"/>
</dbReference>
<dbReference type="GO" id="GO:0070095">
    <property type="term" value="F:fructose-6-phosphate binding"/>
    <property type="evidence" value="ECO:0007669"/>
    <property type="project" value="TreeGrafter"/>
</dbReference>
<dbReference type="InterPro" id="IPR009161">
    <property type="entry name" value="6-Pfructokinase_euk"/>
</dbReference>
<dbReference type="PIRSF" id="PIRSF000533">
    <property type="entry name" value="ATP_PFK_euk"/>
    <property type="match status" value="1"/>
</dbReference>
<keyword evidence="16" id="KW-1185">Reference proteome</keyword>
<dbReference type="FunFam" id="3.40.50.450:FF:000064">
    <property type="entry name" value="Phosphofructokinase, platelet b"/>
    <property type="match status" value="1"/>
</dbReference>
<keyword evidence="10" id="KW-0460">Magnesium</keyword>